<dbReference type="FunFam" id="1.10.1650.10:FF:000001">
    <property type="entry name" value="Ribosomal protein L19"/>
    <property type="match status" value="1"/>
</dbReference>
<reference evidence="10" key="2">
    <citation type="submission" date="2025-08" db="UniProtKB">
        <authorList>
            <consortium name="Ensembl"/>
        </authorList>
    </citation>
    <scope>IDENTIFICATION</scope>
</reference>
<evidence type="ECO:0000259" key="9">
    <source>
        <dbReference type="SMART" id="SM01416"/>
    </source>
</evidence>
<dbReference type="Ensembl" id="ENSCHIT00010001290.1">
    <property type="protein sequence ID" value="ENSCHIP00010000905.1"/>
    <property type="gene ID" value="ENSCHIG00010000731.1"/>
</dbReference>
<dbReference type="GO" id="GO:0003735">
    <property type="term" value="F:structural constituent of ribosome"/>
    <property type="evidence" value="ECO:0007669"/>
    <property type="project" value="InterPro"/>
</dbReference>
<feature type="compositionally biased region" description="Basic and acidic residues" evidence="8">
    <location>
        <begin position="152"/>
        <end position="175"/>
    </location>
</feature>
<dbReference type="InterPro" id="IPR057260">
    <property type="entry name" value="Ribosomal_L19e_C"/>
</dbReference>
<comment type="subunit">
    <text evidence="2">Component of the large ribosomal subunit.</text>
</comment>
<dbReference type="Gene3D" id="1.10.1650.10">
    <property type="match status" value="1"/>
</dbReference>
<dbReference type="Pfam" id="PF01280">
    <property type="entry name" value="Ribosomal_L19e"/>
    <property type="match status" value="1"/>
</dbReference>
<sequence length="187" mass="22142">MSMLRLQERLASRVLCCGKKKVWLDPSETNEIANADFHQQIWKLIKDGLIMGKPPVTVHSWADAGKTPWITGRGTANSRMPEKVTWMRRLRILRRLLRRYCESKIDRHMYHSLYLKVKDSMFINKQIPMEHIHKLKLDKTHKKLLVNQAEAHRSKTKEACKHHEEHLQTKKEEIIKTPSSTKKKKYI</sequence>
<dbReference type="GO" id="GO:0006412">
    <property type="term" value="P:translation"/>
    <property type="evidence" value="ECO:0007669"/>
    <property type="project" value="InterPro"/>
</dbReference>
<dbReference type="AlphaFoldDB" id="A0A8C2NAP0"/>
<evidence type="ECO:0000313" key="10">
    <source>
        <dbReference type="Ensembl" id="ENSCHIP00010000905.1"/>
    </source>
</evidence>
<evidence type="ECO:0000256" key="8">
    <source>
        <dbReference type="SAM" id="MobiDB-lite"/>
    </source>
</evidence>
<feature type="domain" description="Large ribosomal subunit protein eL19" evidence="9">
    <location>
        <begin position="3"/>
        <end position="136"/>
    </location>
</feature>
<dbReference type="Gene3D" id="1.10.1200.240">
    <property type="match status" value="1"/>
</dbReference>
<dbReference type="SUPFAM" id="SSF48140">
    <property type="entry name" value="Ribosomal protein L19 (L19e)"/>
    <property type="match status" value="1"/>
</dbReference>
<dbReference type="PANTHER" id="PTHR10722">
    <property type="entry name" value="60S RIBOSOMAL PROTEIN L19"/>
    <property type="match status" value="1"/>
</dbReference>
<dbReference type="Pfam" id="PF25476">
    <property type="entry name" value="Ribosomal_L19e_C"/>
    <property type="match status" value="1"/>
</dbReference>
<dbReference type="InterPro" id="IPR015972">
    <property type="entry name" value="Ribosomal_eL19_dom1"/>
</dbReference>
<proteinExistence type="inferred from homology"/>
<dbReference type="GO" id="GO:0022625">
    <property type="term" value="C:cytosolic large ribosomal subunit"/>
    <property type="evidence" value="ECO:0007669"/>
    <property type="project" value="InterPro"/>
</dbReference>
<evidence type="ECO:0000256" key="6">
    <source>
        <dbReference type="ARBA" id="ARBA00035217"/>
    </source>
</evidence>
<reference evidence="10" key="1">
    <citation type="submission" date="2019-03" db="EMBL/GenBank/DDBJ databases">
        <title>Genome sequencing and reference-guided assembly of Black Bengal Goat (Capra hircus).</title>
        <authorList>
            <person name="Siddiki A.Z."/>
            <person name="Baten A."/>
            <person name="Billah M."/>
            <person name="Alam M.A.U."/>
            <person name="Shawrob K.S.M."/>
            <person name="Saha S."/>
            <person name="Chowdhury M."/>
            <person name="Rahman A.H."/>
            <person name="Stear M."/>
            <person name="Miah G."/>
            <person name="Das G.B."/>
            <person name="Hossain M.M."/>
            <person name="Kumkum M."/>
            <person name="Islam M.S."/>
            <person name="Mollah A.M."/>
            <person name="Ahsan A."/>
            <person name="Tusar F."/>
            <person name="Khan M.K.I."/>
        </authorList>
    </citation>
    <scope>NUCLEOTIDE SEQUENCE [LARGE SCALE GENOMIC DNA]</scope>
</reference>
<keyword evidence="3" id="KW-0689">Ribosomal protein</keyword>
<dbReference type="SMART" id="SM01416">
    <property type="entry name" value="Ribosomal_L19e"/>
    <property type="match status" value="1"/>
</dbReference>
<evidence type="ECO:0000256" key="1">
    <source>
        <dbReference type="ARBA" id="ARBA00011082"/>
    </source>
</evidence>
<dbReference type="InterPro" id="IPR000196">
    <property type="entry name" value="Ribosomal_eL19_dom"/>
</dbReference>
<accession>A0A8C2NAP0</accession>
<comment type="function">
    <text evidence="5">Component of the large ribosomal subunit. The ribosome is a large ribonucleoprotein complex responsible for the synthesis of proteins in the cell.</text>
</comment>
<evidence type="ECO:0000256" key="5">
    <source>
        <dbReference type="ARBA" id="ARBA00034092"/>
    </source>
</evidence>
<dbReference type="GO" id="GO:0003723">
    <property type="term" value="F:RNA binding"/>
    <property type="evidence" value="ECO:0007669"/>
    <property type="project" value="InterPro"/>
</dbReference>
<feature type="region of interest" description="Disordered" evidence="8">
    <location>
        <begin position="152"/>
        <end position="187"/>
    </location>
</feature>
<evidence type="ECO:0000256" key="7">
    <source>
        <dbReference type="ARBA" id="ARBA00035324"/>
    </source>
</evidence>
<dbReference type="InterPro" id="IPR039547">
    <property type="entry name" value="Ribosomal_eL19"/>
</dbReference>
<dbReference type="InterPro" id="IPR057259">
    <property type="entry name" value="Ribosomal_L19e"/>
</dbReference>
<comment type="similarity">
    <text evidence="1">Belongs to the eukaryotic ribosomal protein eL19 family.</text>
</comment>
<evidence type="ECO:0000256" key="4">
    <source>
        <dbReference type="ARBA" id="ARBA00023274"/>
    </source>
</evidence>
<evidence type="ECO:0000256" key="2">
    <source>
        <dbReference type="ARBA" id="ARBA00011133"/>
    </source>
</evidence>
<organism evidence="10">
    <name type="scientific">Capra hircus</name>
    <name type="common">Goat</name>
    <dbReference type="NCBI Taxonomy" id="9925"/>
    <lineage>
        <taxon>Eukaryota</taxon>
        <taxon>Metazoa</taxon>
        <taxon>Chordata</taxon>
        <taxon>Craniata</taxon>
        <taxon>Vertebrata</taxon>
        <taxon>Euteleostomi</taxon>
        <taxon>Mammalia</taxon>
        <taxon>Eutheria</taxon>
        <taxon>Laurasiatheria</taxon>
        <taxon>Artiodactyla</taxon>
        <taxon>Ruminantia</taxon>
        <taxon>Pecora</taxon>
        <taxon>Bovidae</taxon>
        <taxon>Caprinae</taxon>
        <taxon>Capra</taxon>
    </lineage>
</organism>
<evidence type="ECO:0000256" key="3">
    <source>
        <dbReference type="ARBA" id="ARBA00022980"/>
    </source>
</evidence>
<keyword evidence="4" id="KW-0687">Ribonucleoprotein</keyword>
<protein>
    <recommendedName>
        <fullName evidence="6">Large ribosomal subunit protein eL19</fullName>
    </recommendedName>
    <alternativeName>
        <fullName evidence="7">60S ribosomal protein L19</fullName>
    </alternativeName>
</protein>
<dbReference type="InterPro" id="IPR035970">
    <property type="entry name" value="60S_ribosomal_eL19_sf"/>
</dbReference>
<name>A0A8C2NAP0_CAPHI</name>